<comment type="caution">
    <text evidence="5">The sequence shown here is derived from an EMBL/GenBank/DDBJ whole genome shotgun (WGS) entry which is preliminary data.</text>
</comment>
<feature type="repeat" description="WD" evidence="3">
    <location>
        <begin position="466"/>
        <end position="507"/>
    </location>
</feature>
<name>A0A9W8EE69_9FUNG</name>
<dbReference type="InterPro" id="IPR015943">
    <property type="entry name" value="WD40/YVTN_repeat-like_dom_sf"/>
</dbReference>
<dbReference type="InterPro" id="IPR036322">
    <property type="entry name" value="WD40_repeat_dom_sf"/>
</dbReference>
<feature type="compositionally biased region" description="Polar residues" evidence="4">
    <location>
        <begin position="261"/>
        <end position="278"/>
    </location>
</feature>
<dbReference type="Pfam" id="PF00400">
    <property type="entry name" value="WD40"/>
    <property type="match status" value="3"/>
</dbReference>
<protein>
    <recommendedName>
        <fullName evidence="7">WD40-repeat-containing domain protein</fullName>
    </recommendedName>
</protein>
<dbReference type="PROSITE" id="PS50294">
    <property type="entry name" value="WD_REPEATS_REGION"/>
    <property type="match status" value="1"/>
</dbReference>
<evidence type="ECO:0000256" key="2">
    <source>
        <dbReference type="ARBA" id="ARBA00022737"/>
    </source>
</evidence>
<evidence type="ECO:0000313" key="5">
    <source>
        <dbReference type="EMBL" id="KAJ1982301.1"/>
    </source>
</evidence>
<dbReference type="InterPro" id="IPR001680">
    <property type="entry name" value="WD40_rpt"/>
</dbReference>
<feature type="compositionally biased region" description="Basic and acidic residues" evidence="4">
    <location>
        <begin position="156"/>
        <end position="171"/>
    </location>
</feature>
<dbReference type="OrthoDB" id="10248252at2759"/>
<proteinExistence type="predicted"/>
<dbReference type="PROSITE" id="PS50082">
    <property type="entry name" value="WD_REPEATS_2"/>
    <property type="match status" value="1"/>
</dbReference>
<dbReference type="Gene3D" id="2.130.10.10">
    <property type="entry name" value="YVTN repeat-like/Quinoprotein amine dehydrogenase"/>
    <property type="match status" value="1"/>
</dbReference>
<dbReference type="EMBL" id="JANBQB010000094">
    <property type="protein sequence ID" value="KAJ1982301.1"/>
    <property type="molecule type" value="Genomic_DNA"/>
</dbReference>
<evidence type="ECO:0008006" key="7">
    <source>
        <dbReference type="Google" id="ProtNLM"/>
    </source>
</evidence>
<dbReference type="PANTHER" id="PTHR19848">
    <property type="entry name" value="WD40 REPEAT PROTEIN"/>
    <property type="match status" value="1"/>
</dbReference>
<dbReference type="PANTHER" id="PTHR19848:SF8">
    <property type="entry name" value="F-BOX AND WD REPEAT DOMAIN CONTAINING 7"/>
    <property type="match status" value="1"/>
</dbReference>
<evidence type="ECO:0000256" key="3">
    <source>
        <dbReference type="PROSITE-ProRule" id="PRU00221"/>
    </source>
</evidence>
<feature type="region of interest" description="Disordered" evidence="4">
    <location>
        <begin position="257"/>
        <end position="284"/>
    </location>
</feature>
<feature type="non-terminal residue" evidence="5">
    <location>
        <position position="1"/>
    </location>
</feature>
<keyword evidence="1 3" id="KW-0853">WD repeat</keyword>
<dbReference type="AlphaFoldDB" id="A0A9W8EE69"/>
<sequence length="785" mass="87888">MDDFRLQYLLESCRTRLRGIQLLKAQVRETAEPNGFLRVCLNPSLAQTDRLKRLDQMIRSFAYLVNQVVLTSIDIERQLRDRETGTKPPAFLTRPLRHTRDTVVTSTVLPFQAHLHKLQTIAQLLMAERHDVPESATPRTSEKATTFDQPPIFTIDDNRPDQQEPKSRTDILDTNNGHSVPLAITRHTSSNDDLTANRRVTKTPTTTKLERIQQPMVTHPPPAKPSSGVEVWIDSESEGSDIEVTLVDISTLKSMPLDPIPSQNRQHSAGATTKNPSRANIAPPETKLPVRFDMVTYTLAHLRKHLHVSTMTIPNEVATNWTDTWLERNLRNLSLKSHLALCDFKEAAATLVPSSANTGPNALPDTYTNMTAGLHRRERDPHCKSQFIRDAHQCTPWRLKRHLAEPSGDIQALALVNRPDNMYCAIGAWADKLEAYNKPGNMCMYDYRADTCQVWKTHQAAHGSHRSPHYMTVNGVRYSPSTDTLVTCGLDRTVQVWSTKSFEQLSTTALSHYPQRLIGLDSARTSLTAIYDDMGVIHLLSIKRRGLLRKQATQLSLGAAIQGLSDMLFTDSAASPRLVTSYEKLKFGSKHARVQGRIQFWDVTEARAIGGIKVSEGPVFCLDYFQASQLLASGNATKHDLSTCHTNILRLTDPRRMQTVNKFSVEASIVNTVKFSHCGRFLAAGTAEDQCYIYDIRFGKRCLSLLRHQGNLLVDENEGLQSAHWLPNASLVTGGADCKIKCWDIRRSDPLLWEIDDPDSPITCSELQATSFDDVFIVGTTSGSV</sequence>
<gene>
    <name evidence="5" type="ORF">H4R34_001753</name>
</gene>
<dbReference type="SUPFAM" id="SSF50978">
    <property type="entry name" value="WD40 repeat-like"/>
    <property type="match status" value="1"/>
</dbReference>
<evidence type="ECO:0000256" key="1">
    <source>
        <dbReference type="ARBA" id="ARBA00022574"/>
    </source>
</evidence>
<organism evidence="5 6">
    <name type="scientific">Dimargaris verticillata</name>
    <dbReference type="NCBI Taxonomy" id="2761393"/>
    <lineage>
        <taxon>Eukaryota</taxon>
        <taxon>Fungi</taxon>
        <taxon>Fungi incertae sedis</taxon>
        <taxon>Zoopagomycota</taxon>
        <taxon>Kickxellomycotina</taxon>
        <taxon>Dimargaritomycetes</taxon>
        <taxon>Dimargaritales</taxon>
        <taxon>Dimargaritaceae</taxon>
        <taxon>Dimargaris</taxon>
    </lineage>
</organism>
<dbReference type="SMART" id="SM00320">
    <property type="entry name" value="WD40"/>
    <property type="match status" value="3"/>
</dbReference>
<dbReference type="Proteomes" id="UP001151582">
    <property type="component" value="Unassembled WGS sequence"/>
</dbReference>
<evidence type="ECO:0000256" key="4">
    <source>
        <dbReference type="SAM" id="MobiDB-lite"/>
    </source>
</evidence>
<accession>A0A9W8EE69</accession>
<feature type="region of interest" description="Disordered" evidence="4">
    <location>
        <begin position="133"/>
        <end position="178"/>
    </location>
</feature>
<reference evidence="5" key="1">
    <citation type="submission" date="2022-07" db="EMBL/GenBank/DDBJ databases">
        <title>Phylogenomic reconstructions and comparative analyses of Kickxellomycotina fungi.</title>
        <authorList>
            <person name="Reynolds N.K."/>
            <person name="Stajich J.E."/>
            <person name="Barry K."/>
            <person name="Grigoriev I.V."/>
            <person name="Crous P."/>
            <person name="Smith M.E."/>
        </authorList>
    </citation>
    <scope>NUCLEOTIDE SEQUENCE</scope>
    <source>
        <strain evidence="5">RSA 567</strain>
    </source>
</reference>
<evidence type="ECO:0000313" key="6">
    <source>
        <dbReference type="Proteomes" id="UP001151582"/>
    </source>
</evidence>
<keyword evidence="2" id="KW-0677">Repeat</keyword>
<keyword evidence="6" id="KW-1185">Reference proteome</keyword>
<feature type="compositionally biased region" description="Polar residues" evidence="4">
    <location>
        <begin position="137"/>
        <end position="148"/>
    </location>
</feature>